<evidence type="ECO:0000313" key="11">
    <source>
        <dbReference type="EMBL" id="TCT18233.1"/>
    </source>
</evidence>
<evidence type="ECO:0000256" key="3">
    <source>
        <dbReference type="ARBA" id="ARBA00022692"/>
    </source>
</evidence>
<dbReference type="PROSITE" id="PS50111">
    <property type="entry name" value="CHEMOTAXIS_TRANSDUC_2"/>
    <property type="match status" value="1"/>
</dbReference>
<comment type="similarity">
    <text evidence="7">Belongs to the methyl-accepting chemotaxis (MCP) protein family.</text>
</comment>
<evidence type="ECO:0000313" key="12">
    <source>
        <dbReference type="Proteomes" id="UP000295717"/>
    </source>
</evidence>
<evidence type="ECO:0000256" key="1">
    <source>
        <dbReference type="ARBA" id="ARBA00004651"/>
    </source>
</evidence>
<organism evidence="11 12">
    <name type="scientific">Thiobaca trueperi</name>
    <dbReference type="NCBI Taxonomy" id="127458"/>
    <lineage>
        <taxon>Bacteria</taxon>
        <taxon>Pseudomonadati</taxon>
        <taxon>Pseudomonadota</taxon>
        <taxon>Gammaproteobacteria</taxon>
        <taxon>Chromatiales</taxon>
        <taxon>Chromatiaceae</taxon>
        <taxon>Thiobaca</taxon>
    </lineage>
</organism>
<dbReference type="CDD" id="cd11386">
    <property type="entry name" value="MCP_signal"/>
    <property type="match status" value="1"/>
</dbReference>
<sequence>MFFTHWKVATRIRLLVGLTLLGLLVLCMAALFQLKGHMLEDRQEKTKNLVEVGMGVLAHQQQLVAAGKLSLDEAKQAARETLRGIRYGGNDYYFIFDTNHVYELLPTKPEFEGQNKKDLQDAKGKFLIQEMVRTAQQGGGFVDYWFPRAGQTEPEPKLSYTALFAPWDWVIGTGIYIDDIDTRYRGGAILLGGISAVLLIGLGLVGWRIGVSVLVQLGGEPVTAKTIMQQVAQGDLRVEVGNPPPDSLLASLNAMVNSLHELVAEINTEADSLVSDAEKIKQASDEISNASLHQSAATSSMAAAIEQLTVSSTHISDSARETEGDSHGAMELACQGRERADQASQAIQTIAATVTDTSSRISALEDRAVQISSIVGVIKDIAGQTNLLALNAAIEAARAGEQGRGFAVVADEVRKLAERTSRATTEIEQMITGIQGDTGAAVAAMNRVLPEVEVGVKLANFASESLGAIEAGAKGTLSRVREVADATREQAAASTSIAQHVDEIANMVEETTVAIRETARTASRLEGIAQNLKQQIARFRV</sequence>
<proteinExistence type="inferred from homology"/>
<evidence type="ECO:0000256" key="2">
    <source>
        <dbReference type="ARBA" id="ARBA00022475"/>
    </source>
</evidence>
<dbReference type="InterPro" id="IPR004090">
    <property type="entry name" value="Chemotax_Me-accpt_rcpt"/>
</dbReference>
<dbReference type="GO" id="GO:0006935">
    <property type="term" value="P:chemotaxis"/>
    <property type="evidence" value="ECO:0007669"/>
    <property type="project" value="InterPro"/>
</dbReference>
<dbReference type="Gene3D" id="3.30.450.20">
    <property type="entry name" value="PAS domain"/>
    <property type="match status" value="1"/>
</dbReference>
<keyword evidence="5 9" id="KW-0472">Membrane</keyword>
<evidence type="ECO:0000256" key="9">
    <source>
        <dbReference type="SAM" id="Phobius"/>
    </source>
</evidence>
<feature type="domain" description="Methyl-accepting transducer" evidence="10">
    <location>
        <begin position="269"/>
        <end position="505"/>
    </location>
</feature>
<dbReference type="Proteomes" id="UP000295717">
    <property type="component" value="Unassembled WGS sequence"/>
</dbReference>
<dbReference type="SMART" id="SM00283">
    <property type="entry name" value="MA"/>
    <property type="match status" value="1"/>
</dbReference>
<evidence type="ECO:0000256" key="7">
    <source>
        <dbReference type="ARBA" id="ARBA00029447"/>
    </source>
</evidence>
<dbReference type="SMART" id="SM01049">
    <property type="entry name" value="Cache_2"/>
    <property type="match status" value="1"/>
</dbReference>
<dbReference type="GO" id="GO:0004888">
    <property type="term" value="F:transmembrane signaling receptor activity"/>
    <property type="evidence" value="ECO:0007669"/>
    <property type="project" value="InterPro"/>
</dbReference>
<keyword evidence="6 8" id="KW-0807">Transducer</keyword>
<comment type="subcellular location">
    <subcellularLocation>
        <location evidence="1">Cell membrane</location>
        <topology evidence="1">Multi-pass membrane protein</topology>
    </subcellularLocation>
</comment>
<protein>
    <submittedName>
        <fullName evidence="11">Methyl-accepting chemotaxis sensory transducer with Cache sensor</fullName>
    </submittedName>
</protein>
<keyword evidence="2" id="KW-1003">Cell membrane</keyword>
<dbReference type="PANTHER" id="PTHR32089">
    <property type="entry name" value="METHYL-ACCEPTING CHEMOTAXIS PROTEIN MCPB"/>
    <property type="match status" value="1"/>
</dbReference>
<dbReference type="OrthoDB" id="9781845at2"/>
<name>A0A4R3MQP7_9GAMM</name>
<dbReference type="Pfam" id="PF00015">
    <property type="entry name" value="MCPsignal"/>
    <property type="match status" value="1"/>
</dbReference>
<dbReference type="GO" id="GO:0007165">
    <property type="term" value="P:signal transduction"/>
    <property type="evidence" value="ECO:0007669"/>
    <property type="project" value="UniProtKB-KW"/>
</dbReference>
<comment type="caution">
    <text evidence="11">The sequence shown here is derived from an EMBL/GenBank/DDBJ whole genome shotgun (WGS) entry which is preliminary data.</text>
</comment>
<dbReference type="PRINTS" id="PR00260">
    <property type="entry name" value="CHEMTRNSDUCR"/>
</dbReference>
<dbReference type="PANTHER" id="PTHR32089:SF119">
    <property type="entry name" value="METHYL-ACCEPTING CHEMOTAXIS PROTEIN CTPL"/>
    <property type="match status" value="1"/>
</dbReference>
<gene>
    <name evidence="11" type="ORF">EDC35_11353</name>
</gene>
<dbReference type="SUPFAM" id="SSF58104">
    <property type="entry name" value="Methyl-accepting chemotaxis protein (MCP) signaling domain"/>
    <property type="match status" value="1"/>
</dbReference>
<dbReference type="Pfam" id="PF17200">
    <property type="entry name" value="sCache_2"/>
    <property type="match status" value="1"/>
</dbReference>
<keyword evidence="4 9" id="KW-1133">Transmembrane helix</keyword>
<keyword evidence="12" id="KW-1185">Reference proteome</keyword>
<dbReference type="InterPro" id="IPR033480">
    <property type="entry name" value="sCache_2"/>
</dbReference>
<dbReference type="AlphaFoldDB" id="A0A4R3MQP7"/>
<evidence type="ECO:0000256" key="6">
    <source>
        <dbReference type="ARBA" id="ARBA00023224"/>
    </source>
</evidence>
<dbReference type="GO" id="GO:0005886">
    <property type="term" value="C:plasma membrane"/>
    <property type="evidence" value="ECO:0007669"/>
    <property type="project" value="UniProtKB-SubCell"/>
</dbReference>
<evidence type="ECO:0000256" key="5">
    <source>
        <dbReference type="ARBA" id="ARBA00023136"/>
    </source>
</evidence>
<dbReference type="InterPro" id="IPR004089">
    <property type="entry name" value="MCPsignal_dom"/>
</dbReference>
<dbReference type="Gene3D" id="1.10.287.950">
    <property type="entry name" value="Methyl-accepting chemotaxis protein"/>
    <property type="match status" value="1"/>
</dbReference>
<feature type="transmembrane region" description="Helical" evidence="9">
    <location>
        <begin position="189"/>
        <end position="207"/>
    </location>
</feature>
<reference evidence="11 12" key="1">
    <citation type="submission" date="2019-03" db="EMBL/GenBank/DDBJ databases">
        <title>Genomic Encyclopedia of Type Strains, Phase IV (KMG-IV): sequencing the most valuable type-strain genomes for metagenomic binning, comparative biology and taxonomic classification.</title>
        <authorList>
            <person name="Goeker M."/>
        </authorList>
    </citation>
    <scope>NUCLEOTIDE SEQUENCE [LARGE SCALE GENOMIC DNA]</scope>
    <source>
        <strain evidence="11 12">DSM 13587</strain>
    </source>
</reference>
<dbReference type="FunFam" id="1.10.287.950:FF:000001">
    <property type="entry name" value="Methyl-accepting chemotaxis sensory transducer"/>
    <property type="match status" value="1"/>
</dbReference>
<evidence type="ECO:0000256" key="8">
    <source>
        <dbReference type="PROSITE-ProRule" id="PRU00284"/>
    </source>
</evidence>
<dbReference type="EMBL" id="SMAO01000013">
    <property type="protein sequence ID" value="TCT18233.1"/>
    <property type="molecule type" value="Genomic_DNA"/>
</dbReference>
<accession>A0A4R3MQP7</accession>
<evidence type="ECO:0000256" key="4">
    <source>
        <dbReference type="ARBA" id="ARBA00022989"/>
    </source>
</evidence>
<evidence type="ECO:0000259" key="10">
    <source>
        <dbReference type="PROSITE" id="PS50111"/>
    </source>
</evidence>
<keyword evidence="3 9" id="KW-0812">Transmembrane</keyword>